<feature type="transmembrane region" description="Helical" evidence="1">
    <location>
        <begin position="223"/>
        <end position="241"/>
    </location>
</feature>
<proteinExistence type="predicted"/>
<protein>
    <submittedName>
        <fullName evidence="2">Putative membrane protein</fullName>
    </submittedName>
</protein>
<feature type="transmembrane region" description="Helical" evidence="1">
    <location>
        <begin position="247"/>
        <end position="268"/>
    </location>
</feature>
<dbReference type="Proteomes" id="UP000252585">
    <property type="component" value="Unassembled WGS sequence"/>
</dbReference>
<comment type="caution">
    <text evidence="2">The sequence shown here is derived from an EMBL/GenBank/DDBJ whole genome shotgun (WGS) entry which is preliminary data.</text>
</comment>
<feature type="transmembrane region" description="Helical" evidence="1">
    <location>
        <begin position="52"/>
        <end position="76"/>
    </location>
</feature>
<dbReference type="PANTHER" id="PTHR37308:SF1">
    <property type="entry name" value="POLYPRENYL-PHOSPHATE TRANSPORTER"/>
    <property type="match status" value="1"/>
</dbReference>
<feature type="transmembrane region" description="Helical" evidence="1">
    <location>
        <begin position="114"/>
        <end position="135"/>
    </location>
</feature>
<feature type="transmembrane region" description="Helical" evidence="1">
    <location>
        <begin position="147"/>
        <end position="178"/>
    </location>
</feature>
<gene>
    <name evidence="2" type="ORF">DFR57_10894</name>
</gene>
<dbReference type="InterPro" id="IPR007163">
    <property type="entry name" value="VCA0040-like"/>
</dbReference>
<dbReference type="EMBL" id="QPJJ01000008">
    <property type="protein sequence ID" value="RCW66998.1"/>
    <property type="molecule type" value="Genomic_DNA"/>
</dbReference>
<feature type="transmembrane region" description="Helical" evidence="1">
    <location>
        <begin position="12"/>
        <end position="32"/>
    </location>
</feature>
<evidence type="ECO:0000256" key="1">
    <source>
        <dbReference type="SAM" id="Phobius"/>
    </source>
</evidence>
<dbReference type="PANTHER" id="PTHR37308">
    <property type="entry name" value="INTEGRAL MEMBRANE PROTEIN"/>
    <property type="match status" value="1"/>
</dbReference>
<keyword evidence="1" id="KW-1133">Transmembrane helix</keyword>
<feature type="transmembrane region" description="Helical" evidence="1">
    <location>
        <begin position="190"/>
        <end position="211"/>
    </location>
</feature>
<dbReference type="RefSeq" id="WP_114353144.1">
    <property type="nucleotide sequence ID" value="NZ_QPJJ01000008.1"/>
</dbReference>
<evidence type="ECO:0000313" key="2">
    <source>
        <dbReference type="EMBL" id="RCW66998.1"/>
    </source>
</evidence>
<keyword evidence="1" id="KW-0472">Membrane</keyword>
<feature type="transmembrane region" description="Helical" evidence="1">
    <location>
        <begin position="83"/>
        <end position="99"/>
    </location>
</feature>
<accession>A0A368XIZ6</accession>
<dbReference type="Pfam" id="PF04018">
    <property type="entry name" value="VCA0040-like"/>
    <property type="match status" value="1"/>
</dbReference>
<name>A0A368XIZ6_9BACI</name>
<sequence length="276" mass="30648">MIQIIFRGIAIGMTEVVPGVSGSTVAMILGIYERLLYALSMLTTKRKKEVFPFLFTLGVGMVIGFLIALYVINFLLENFRTPTLIFFVGIIVGFLPYLWKEARYYSETKFKMRHYFIMLLLLLLVIVGQLLGGLNEINLHNITTVDYLLLFTAGFVASIALVLPSISGALILTILGLYELATTSLMAMNIPIIIAIGSGVIMGVLFTSKIIKYILMKYPSETYVAMIGLVSGSIFAIYNNLDSEINSQIISSSAITFLIGFILVKVLVKNENKRIR</sequence>
<dbReference type="AlphaFoldDB" id="A0A368XIZ6"/>
<organism evidence="2 3">
    <name type="scientific">Saliterribacillus persicus</name>
    <dbReference type="NCBI Taxonomy" id="930114"/>
    <lineage>
        <taxon>Bacteria</taxon>
        <taxon>Bacillati</taxon>
        <taxon>Bacillota</taxon>
        <taxon>Bacilli</taxon>
        <taxon>Bacillales</taxon>
        <taxon>Bacillaceae</taxon>
        <taxon>Saliterribacillus</taxon>
    </lineage>
</organism>
<keyword evidence="3" id="KW-1185">Reference proteome</keyword>
<dbReference type="OrthoDB" id="9793746at2"/>
<keyword evidence="1" id="KW-0812">Transmembrane</keyword>
<reference evidence="2 3" key="1">
    <citation type="submission" date="2018-07" db="EMBL/GenBank/DDBJ databases">
        <title>Genomic Encyclopedia of Type Strains, Phase IV (KMG-IV): sequencing the most valuable type-strain genomes for metagenomic binning, comparative biology and taxonomic classification.</title>
        <authorList>
            <person name="Goeker M."/>
        </authorList>
    </citation>
    <scope>NUCLEOTIDE SEQUENCE [LARGE SCALE GENOMIC DNA]</scope>
    <source>
        <strain evidence="2 3">DSM 27696</strain>
    </source>
</reference>
<evidence type="ECO:0000313" key="3">
    <source>
        <dbReference type="Proteomes" id="UP000252585"/>
    </source>
</evidence>